<dbReference type="InterPro" id="IPR051413">
    <property type="entry name" value="K/Na_HCN_channel"/>
</dbReference>
<accession>A0A194QUQ0</accession>
<dbReference type="GO" id="GO:0005249">
    <property type="term" value="F:voltage-gated potassium channel activity"/>
    <property type="evidence" value="ECO:0007669"/>
    <property type="project" value="TreeGrafter"/>
</dbReference>
<dbReference type="AlphaFoldDB" id="A0A194QUQ0"/>
<keyword evidence="1" id="KW-0472">Membrane</keyword>
<protein>
    <submittedName>
        <fullName evidence="3">Potassium/sodium hyperpolarization-activated cyclic nucleotide-gated channel 2</fullName>
    </submittedName>
</protein>
<dbReference type="InterPro" id="IPR018490">
    <property type="entry name" value="cNMP-bd_dom_sf"/>
</dbReference>
<dbReference type="Proteomes" id="UP000053240">
    <property type="component" value="Unassembled WGS sequence"/>
</dbReference>
<sequence>MERMKQFRYHGASIHPFSKFRNFWECLLLSSDLLSKAIFHHSTSILYGELTWEIYFIGVICEAIILMDLFVNMLTGYIVKEDRSINLDVKKSTLNYCSTKLFLHFVSSLPLQSIMFLKYGKNISCALCKCNTFVYTLRLIGIVRLYRLYDAANYWNRERSSFRAMYFFKFLRIAVLGLSTMLLVVKLVDTISLLAVMHNGKIDPSSYFLSVVKFRYDERYPLPNVLFYTLELARVLKSFLLFSFGLKPQIYYWDKMASLISFILANVFYMWNLIECHGCLSRIKYPQEQVIMNKYRIVNLLRWRQLSDDFSQKVLKYHNFNMTKLTITEKQNGCFHAIPAFLKKEIIISSYGKYISRIPYFSEFPQNLIEEIVLLLIEEVYLENDVVVETSLSSDGLIIVDVGVLAVCSSVDDDIQYLIDGDYFGEISLVTDGTYASPSVVAMISCKLLFLDKNAFRNTMRRYPKLFFTMKEQIVSKFSLSKL</sequence>
<proteinExistence type="predicted"/>
<dbReference type="InParanoid" id="A0A194QUQ0"/>
<feature type="transmembrane region" description="Helical" evidence="1">
    <location>
        <begin position="170"/>
        <end position="188"/>
    </location>
</feature>
<dbReference type="EMBL" id="KQ461108">
    <property type="protein sequence ID" value="KPJ09049.1"/>
    <property type="molecule type" value="Genomic_DNA"/>
</dbReference>
<dbReference type="InterPro" id="IPR000595">
    <property type="entry name" value="cNMP-bd_dom"/>
</dbReference>
<evidence type="ECO:0000313" key="3">
    <source>
        <dbReference type="EMBL" id="KPJ09049.1"/>
    </source>
</evidence>
<feature type="transmembrane region" description="Helical" evidence="1">
    <location>
        <begin position="54"/>
        <end position="80"/>
    </location>
</feature>
<keyword evidence="4" id="KW-1185">Reference proteome</keyword>
<evidence type="ECO:0000256" key="1">
    <source>
        <dbReference type="SAM" id="Phobius"/>
    </source>
</evidence>
<dbReference type="InterPro" id="IPR014710">
    <property type="entry name" value="RmlC-like_jellyroll"/>
</dbReference>
<evidence type="ECO:0000259" key="2">
    <source>
        <dbReference type="PROSITE" id="PS50042"/>
    </source>
</evidence>
<dbReference type="CDD" id="cd00038">
    <property type="entry name" value="CAP_ED"/>
    <property type="match status" value="1"/>
</dbReference>
<dbReference type="SMART" id="SM00100">
    <property type="entry name" value="cNMP"/>
    <property type="match status" value="1"/>
</dbReference>
<dbReference type="PANTHER" id="PTHR45689">
    <property type="entry name" value="I[[H]] CHANNEL, ISOFORM E"/>
    <property type="match status" value="1"/>
</dbReference>
<keyword evidence="1" id="KW-1133">Transmembrane helix</keyword>
<feature type="domain" description="Cyclic nucleotide-binding" evidence="2">
    <location>
        <begin position="360"/>
        <end position="477"/>
    </location>
</feature>
<dbReference type="GO" id="GO:0098855">
    <property type="term" value="C:HCN channel complex"/>
    <property type="evidence" value="ECO:0007669"/>
    <property type="project" value="TreeGrafter"/>
</dbReference>
<dbReference type="Gene3D" id="2.60.120.10">
    <property type="entry name" value="Jelly Rolls"/>
    <property type="match status" value="1"/>
</dbReference>
<dbReference type="GO" id="GO:0035725">
    <property type="term" value="P:sodium ion transmembrane transport"/>
    <property type="evidence" value="ECO:0007669"/>
    <property type="project" value="TreeGrafter"/>
</dbReference>
<keyword evidence="1" id="KW-0812">Transmembrane</keyword>
<dbReference type="Pfam" id="PF00027">
    <property type="entry name" value="cNMP_binding"/>
    <property type="match status" value="1"/>
</dbReference>
<gene>
    <name evidence="3" type="ORF">RR48_15190</name>
</gene>
<dbReference type="SUPFAM" id="SSF51206">
    <property type="entry name" value="cAMP-binding domain-like"/>
    <property type="match status" value="1"/>
</dbReference>
<dbReference type="PROSITE" id="PS50042">
    <property type="entry name" value="CNMP_BINDING_3"/>
    <property type="match status" value="1"/>
</dbReference>
<dbReference type="PANTHER" id="PTHR45689:SF14">
    <property type="entry name" value="CYCLIC NUCLEOTIDE-GATED CATION CHANNEL SUBUNIT A-LIKE PROTEIN"/>
    <property type="match status" value="1"/>
</dbReference>
<reference evidence="3 4" key="1">
    <citation type="journal article" date="2015" name="Nat. Commun.">
        <title>Outbred genome sequencing and CRISPR/Cas9 gene editing in butterflies.</title>
        <authorList>
            <person name="Li X."/>
            <person name="Fan D."/>
            <person name="Zhang W."/>
            <person name="Liu G."/>
            <person name="Zhang L."/>
            <person name="Zhao L."/>
            <person name="Fang X."/>
            <person name="Chen L."/>
            <person name="Dong Y."/>
            <person name="Chen Y."/>
            <person name="Ding Y."/>
            <person name="Zhao R."/>
            <person name="Feng M."/>
            <person name="Zhu Y."/>
            <person name="Feng Y."/>
            <person name="Jiang X."/>
            <person name="Zhu D."/>
            <person name="Xiang H."/>
            <person name="Feng X."/>
            <person name="Li S."/>
            <person name="Wang J."/>
            <person name="Zhang G."/>
            <person name="Kronforst M.R."/>
            <person name="Wang W."/>
        </authorList>
    </citation>
    <scope>NUCLEOTIDE SEQUENCE [LARGE SCALE GENOMIC DNA]</scope>
    <source>
        <strain evidence="3">Ya'a_city_454_Pm</strain>
        <tissue evidence="3">Whole body</tissue>
    </source>
</reference>
<feature type="transmembrane region" description="Helical" evidence="1">
    <location>
        <begin position="132"/>
        <end position="149"/>
    </location>
</feature>
<evidence type="ECO:0000313" key="4">
    <source>
        <dbReference type="Proteomes" id="UP000053240"/>
    </source>
</evidence>
<name>A0A194QUQ0_PAPMA</name>
<organism evidence="3 4">
    <name type="scientific">Papilio machaon</name>
    <name type="common">Old World swallowtail butterfly</name>
    <dbReference type="NCBI Taxonomy" id="76193"/>
    <lineage>
        <taxon>Eukaryota</taxon>
        <taxon>Metazoa</taxon>
        <taxon>Ecdysozoa</taxon>
        <taxon>Arthropoda</taxon>
        <taxon>Hexapoda</taxon>
        <taxon>Insecta</taxon>
        <taxon>Pterygota</taxon>
        <taxon>Neoptera</taxon>
        <taxon>Endopterygota</taxon>
        <taxon>Lepidoptera</taxon>
        <taxon>Glossata</taxon>
        <taxon>Ditrysia</taxon>
        <taxon>Papilionoidea</taxon>
        <taxon>Papilionidae</taxon>
        <taxon>Papilioninae</taxon>
        <taxon>Papilio</taxon>
    </lineage>
</organism>
<dbReference type="GO" id="GO:0003254">
    <property type="term" value="P:regulation of membrane depolarization"/>
    <property type="evidence" value="ECO:0007669"/>
    <property type="project" value="TreeGrafter"/>
</dbReference>